<organism evidence="1 2">
    <name type="scientific">Candidatus Methanogaster sp</name>
    <dbReference type="NCBI Taxonomy" id="3386292"/>
    <lineage>
        <taxon>Archaea</taxon>
        <taxon>Methanobacteriati</taxon>
        <taxon>Methanobacteriota</taxon>
        <taxon>Stenosarchaea group</taxon>
        <taxon>Methanomicrobia</taxon>
        <taxon>Methanosarcinales</taxon>
        <taxon>ANME-2 cluster</taxon>
        <taxon>Candidatus Methanogasteraceae</taxon>
        <taxon>Candidatus Methanogaster</taxon>
    </lineage>
</organism>
<evidence type="ECO:0000313" key="1">
    <source>
        <dbReference type="EMBL" id="PXF60983.1"/>
    </source>
</evidence>
<dbReference type="Proteomes" id="UP000248329">
    <property type="component" value="Unassembled WGS sequence"/>
</dbReference>
<evidence type="ECO:0000313" key="2">
    <source>
        <dbReference type="Proteomes" id="UP000248329"/>
    </source>
</evidence>
<gene>
    <name evidence="1" type="ORF">C4B59_06435</name>
</gene>
<reference evidence="1" key="1">
    <citation type="submission" date="2018-01" db="EMBL/GenBank/DDBJ databases">
        <authorList>
            <person name="Krukenberg V."/>
        </authorList>
    </citation>
    <scope>NUCLEOTIDE SEQUENCE</scope>
    <source>
        <strain evidence="1">E20ANME2</strain>
    </source>
</reference>
<proteinExistence type="predicted"/>
<protein>
    <submittedName>
        <fullName evidence="1">Uncharacterized protein</fullName>
    </submittedName>
</protein>
<comment type="caution">
    <text evidence="1">The sequence shown here is derived from an EMBL/GenBank/DDBJ whole genome shotgun (WGS) entry which is preliminary data.</text>
</comment>
<name>A0AC61L3J7_9EURY</name>
<accession>A0AC61L3J7</accession>
<dbReference type="EMBL" id="PQXF01000009">
    <property type="protein sequence ID" value="PXF60983.1"/>
    <property type="molecule type" value="Genomic_DNA"/>
</dbReference>
<sequence length="390" mass="45916">MDGSYENSLEIEDETDADEDDSLTEYDITTFPNDFNIKTIFDFIESEIFKVPVFQRNYVWDLTRASKLIESIIFGIPVPQIFLYEKSKNEFLVVDGQQRLMTIYYFIKMRFPKREKRYELRRIFDERGRIPDDILHNDDYFSNFKLKLPEKLPDKKNKLNKLNYETLGEYKNTFEMRTIRNIIIKQNSPPDDDSVIYEIFNRLNTGGMNLTPQEIRTSLYHSDFYDMLYRIDLDTRWRRLIGSPEPDLHMKDVEILLRGFAMLVDGGNYKPSMVKFLNKFSNDAKSFSEQKVKHLENLFDSFLNSCQNLDERAFTGKTNRINISIYEAVFTAVCGASYDEKSLNVPSITTEQLNTLKNDEDVKNATISKTSSKTNVETRLRRAREIILSR</sequence>